<gene>
    <name evidence="3" type="ORF">GCM10023095_05460</name>
</gene>
<sequence length="371" mass="41577">MSLRRWLKRLTAPLQRGRDLARRQLGLWCFDRPPSPTQGRPGRIVLVRWDAKLGDAIVSSWFFAALKASRPDVQIEVITTPAMAWLFKEHFGADRVYPCAKRAGYLELARLATQLGEVECLVHFAKQLKMKDLFFLSRVKSQHVAGLDDGVARVDMKLGALCQGRHFADKFWLLAERLGAKPPMPGYQIPRLPRHEQAVEAWWPTQGPVLAINAYGHGGARRLTDESLNRLLDIVARELPEVTVCLLYAPMDRQGVAALCHARGDSRVTYYPQSEHIADTIALIARADALISVDTATVHIAVGLDKPVFGLYNPDAENLADWGPRHARAEVFIAQPVQPQTINALAWPELAQRLPQWWQTQVLPFAGKQTA</sequence>
<proteinExistence type="predicted"/>
<dbReference type="RefSeq" id="WP_345009820.1">
    <property type="nucleotide sequence ID" value="NZ_BAABFC010000003.1"/>
</dbReference>
<dbReference type="PANTHER" id="PTHR30160:SF15">
    <property type="entry name" value="GLYCOSYLTRANSFERASE HI_0523-RELATED"/>
    <property type="match status" value="1"/>
</dbReference>
<evidence type="ECO:0000313" key="4">
    <source>
        <dbReference type="Proteomes" id="UP001501321"/>
    </source>
</evidence>
<dbReference type="Proteomes" id="UP001501321">
    <property type="component" value="Unassembled WGS sequence"/>
</dbReference>
<dbReference type="Gene3D" id="3.40.50.2000">
    <property type="entry name" value="Glycogen Phosphorylase B"/>
    <property type="match status" value="2"/>
</dbReference>
<keyword evidence="2" id="KW-0808">Transferase</keyword>
<dbReference type="InterPro" id="IPR002201">
    <property type="entry name" value="Glyco_trans_9"/>
</dbReference>
<dbReference type="EMBL" id="BAABFC010000003">
    <property type="protein sequence ID" value="GAA4494211.1"/>
    <property type="molecule type" value="Genomic_DNA"/>
</dbReference>
<reference evidence="4" key="1">
    <citation type="journal article" date="2019" name="Int. J. Syst. Evol. Microbiol.">
        <title>The Global Catalogue of Microorganisms (GCM) 10K type strain sequencing project: providing services to taxonomists for standard genome sequencing and annotation.</title>
        <authorList>
            <consortium name="The Broad Institute Genomics Platform"/>
            <consortium name="The Broad Institute Genome Sequencing Center for Infectious Disease"/>
            <person name="Wu L."/>
            <person name="Ma J."/>
        </authorList>
    </citation>
    <scope>NUCLEOTIDE SEQUENCE [LARGE SCALE GENOMIC DNA]</scope>
    <source>
        <strain evidence="4">JCM 32226</strain>
    </source>
</reference>
<dbReference type="Pfam" id="PF01075">
    <property type="entry name" value="Glyco_transf_9"/>
    <property type="match status" value="1"/>
</dbReference>
<accession>A0ABP8PYS6</accession>
<comment type="caution">
    <text evidence="3">The sequence shown here is derived from an EMBL/GenBank/DDBJ whole genome shotgun (WGS) entry which is preliminary data.</text>
</comment>
<dbReference type="InterPro" id="IPR051199">
    <property type="entry name" value="LPS_LOS_Heptosyltrfase"/>
</dbReference>
<name>A0ABP8PYS6_9GAMM</name>
<dbReference type="PANTHER" id="PTHR30160">
    <property type="entry name" value="TETRAACYLDISACCHARIDE 4'-KINASE-RELATED"/>
    <property type="match status" value="1"/>
</dbReference>
<keyword evidence="4" id="KW-1185">Reference proteome</keyword>
<organism evidence="3 4">
    <name type="scientific">Pseudaeromonas paramecii</name>
    <dbReference type="NCBI Taxonomy" id="2138166"/>
    <lineage>
        <taxon>Bacteria</taxon>
        <taxon>Pseudomonadati</taxon>
        <taxon>Pseudomonadota</taxon>
        <taxon>Gammaproteobacteria</taxon>
        <taxon>Aeromonadales</taxon>
        <taxon>Aeromonadaceae</taxon>
        <taxon>Pseudaeromonas</taxon>
    </lineage>
</organism>
<evidence type="ECO:0008006" key="5">
    <source>
        <dbReference type="Google" id="ProtNLM"/>
    </source>
</evidence>
<evidence type="ECO:0000313" key="3">
    <source>
        <dbReference type="EMBL" id="GAA4494211.1"/>
    </source>
</evidence>
<evidence type="ECO:0000256" key="1">
    <source>
        <dbReference type="ARBA" id="ARBA00022676"/>
    </source>
</evidence>
<evidence type="ECO:0000256" key="2">
    <source>
        <dbReference type="ARBA" id="ARBA00022679"/>
    </source>
</evidence>
<protein>
    <recommendedName>
        <fullName evidence="5">Lipopolysaccharide heptosyltransferase family protein</fullName>
    </recommendedName>
</protein>
<keyword evidence="1" id="KW-0328">Glycosyltransferase</keyword>
<dbReference type="SUPFAM" id="SSF53756">
    <property type="entry name" value="UDP-Glycosyltransferase/glycogen phosphorylase"/>
    <property type="match status" value="1"/>
</dbReference>